<dbReference type="AlphaFoldDB" id="A0A239D3H4"/>
<dbReference type="InterPro" id="IPR044146">
    <property type="entry name" value="S1_Tex"/>
</dbReference>
<dbReference type="FunFam" id="2.40.50.140:FF:000051">
    <property type="entry name" value="RNA-binding transcriptional accessory protein"/>
    <property type="match status" value="1"/>
</dbReference>
<dbReference type="RefSeq" id="WP_089223448.1">
    <property type="nucleotide sequence ID" value="NZ_FZOF01000004.1"/>
</dbReference>
<dbReference type="InterPro" id="IPR003029">
    <property type="entry name" value="S1_domain"/>
</dbReference>
<dbReference type="SUPFAM" id="SSF158832">
    <property type="entry name" value="Tex N-terminal region-like"/>
    <property type="match status" value="1"/>
</dbReference>
<evidence type="ECO:0000313" key="4">
    <source>
        <dbReference type="Proteomes" id="UP000198280"/>
    </source>
</evidence>
<dbReference type="Gene3D" id="1.10.10.650">
    <property type="entry name" value="RuvA domain 2-like"/>
    <property type="match status" value="1"/>
</dbReference>
<dbReference type="SUPFAM" id="SSF47781">
    <property type="entry name" value="RuvA domain 2-like"/>
    <property type="match status" value="2"/>
</dbReference>
<dbReference type="InterPro" id="IPR006641">
    <property type="entry name" value="YqgF/RNaseH-like_dom"/>
</dbReference>
<dbReference type="PANTHER" id="PTHR10724:SF10">
    <property type="entry name" value="S1 RNA-BINDING DOMAIN-CONTAINING PROTEIN 1"/>
    <property type="match status" value="1"/>
</dbReference>
<dbReference type="Pfam" id="PF12836">
    <property type="entry name" value="HHH_3"/>
    <property type="match status" value="1"/>
</dbReference>
<keyword evidence="4" id="KW-1185">Reference proteome</keyword>
<dbReference type="SUPFAM" id="SSF53098">
    <property type="entry name" value="Ribonuclease H-like"/>
    <property type="match status" value="1"/>
</dbReference>
<dbReference type="InterPro" id="IPR010994">
    <property type="entry name" value="RuvA_2-like"/>
</dbReference>
<dbReference type="PANTHER" id="PTHR10724">
    <property type="entry name" value="30S RIBOSOMAL PROTEIN S1"/>
    <property type="match status" value="1"/>
</dbReference>
<feature type="region of interest" description="Disordered" evidence="1">
    <location>
        <begin position="725"/>
        <end position="799"/>
    </location>
</feature>
<dbReference type="InterPro" id="IPR023319">
    <property type="entry name" value="Tex-like_HTH_dom_sf"/>
</dbReference>
<sequence>MTTTVSVERRIAEELGVREGQVTSAVELLDGGATVPFVARYRKEATDGLDDAQLRTLEERLRYLRELDERRAAILESIDSQGKLDDALKAQILAADSKARLEDIYLPYKPKRRTKAQIAREAGLEPLADRLVGDPSLDPQAEAAGFVDADKGVADAAAALEGARSILTERWSEDADLVGELRTRMWERGRLVAKVREGKEEEGAKFADYFDFAEPYTKLPSHRVLAMLRGEKEEVLDLTMEPEEPVEEGPSTFERKIAHHFGITDRGRPADKWLGDSVRWAWRTRFLVRLGLDLRVQLRQDAEDEAVRVFAANLRDLLLAAPAGTRATMGLDPGFRTGVKVAVVDATGKVVATDTIYPHVPRNQWDASIATLARLAAAHKVDLVAIGNGTASRETDKLAADLVKRHPELKLTKAVVSEAGASVYSASAYASAELPELDVSLRGAVSIARRLQDPLAELVKIDPKSIGVGQYQHDLSEVKLSRSLDAVVEDCVNGVGVDVNTASVPLLRRVSGITEGLAANIVAHRDTNGPFRRRTALKDVARLGPKAYEQCAGFLRIPDGDDPLDASSVHPESYPVVRRMSTAAGTDIKALIGNATVLRGLRPQEFVDDTFGLPTVSDILSELEKPGRDPRPAFKTAAFKEGVEELKHLEPGMVLEGVVTNVAAFGAFVDVGVHQDGLVHVSAMSRNFVSDPREVVKPGDIVRVKVLDVDIPRKRISLTLRLEDEAGAPKGNAGGGGRQERGPRPERQERGPRPDRRGGNPPRQSRGDRDRPAPGGAMADALRRAGLDKGLGGGNGRRG</sequence>
<dbReference type="PROSITE" id="PS50126">
    <property type="entry name" value="S1"/>
    <property type="match status" value="1"/>
</dbReference>
<dbReference type="GO" id="GO:0006412">
    <property type="term" value="P:translation"/>
    <property type="evidence" value="ECO:0007669"/>
    <property type="project" value="TreeGrafter"/>
</dbReference>
<dbReference type="Gene3D" id="1.10.3500.10">
    <property type="entry name" value="Tex N-terminal region-like"/>
    <property type="match status" value="1"/>
</dbReference>
<dbReference type="Proteomes" id="UP000198280">
    <property type="component" value="Unassembled WGS sequence"/>
</dbReference>
<dbReference type="CDD" id="cd05685">
    <property type="entry name" value="S1_Tex"/>
    <property type="match status" value="1"/>
</dbReference>
<dbReference type="InterPro" id="IPR041692">
    <property type="entry name" value="HHH_9"/>
</dbReference>
<dbReference type="FunFam" id="3.30.420.140:FF:000001">
    <property type="entry name" value="RNA-binding transcriptional accessory protein"/>
    <property type="match status" value="1"/>
</dbReference>
<dbReference type="InterPro" id="IPR012340">
    <property type="entry name" value="NA-bd_OB-fold"/>
</dbReference>
<dbReference type="OrthoDB" id="9804714at2"/>
<dbReference type="InterPro" id="IPR037027">
    <property type="entry name" value="YqgF/RNaseH-like_dom_sf"/>
</dbReference>
<name>A0A239D3H4_9ACTN</name>
<dbReference type="InterPro" id="IPR023323">
    <property type="entry name" value="Tex-like_dom_sf"/>
</dbReference>
<dbReference type="Pfam" id="PF22706">
    <property type="entry name" value="Tex_central_region"/>
    <property type="match status" value="1"/>
</dbReference>
<dbReference type="GO" id="GO:0005737">
    <property type="term" value="C:cytoplasm"/>
    <property type="evidence" value="ECO:0007669"/>
    <property type="project" value="UniProtKB-ARBA"/>
</dbReference>
<dbReference type="Gene3D" id="1.10.150.310">
    <property type="entry name" value="Tex RuvX-like domain-like"/>
    <property type="match status" value="1"/>
</dbReference>
<feature type="compositionally biased region" description="Basic and acidic residues" evidence="1">
    <location>
        <begin position="738"/>
        <end position="758"/>
    </location>
</feature>
<dbReference type="SUPFAM" id="SSF50249">
    <property type="entry name" value="Nucleic acid-binding proteins"/>
    <property type="match status" value="1"/>
</dbReference>
<dbReference type="GO" id="GO:0003735">
    <property type="term" value="F:structural constituent of ribosome"/>
    <property type="evidence" value="ECO:0007669"/>
    <property type="project" value="TreeGrafter"/>
</dbReference>
<feature type="domain" description="S1 motif" evidence="2">
    <location>
        <begin position="652"/>
        <end position="721"/>
    </location>
</feature>
<dbReference type="InterPro" id="IPR055179">
    <property type="entry name" value="Tex-like_central_region"/>
</dbReference>
<dbReference type="Pfam" id="PF17674">
    <property type="entry name" value="HHH_9"/>
    <property type="match status" value="1"/>
</dbReference>
<dbReference type="InterPro" id="IPR018974">
    <property type="entry name" value="Tex-like_N"/>
</dbReference>
<evidence type="ECO:0000313" key="3">
    <source>
        <dbReference type="EMBL" id="SNS26692.1"/>
    </source>
</evidence>
<proteinExistence type="predicted"/>
<protein>
    <recommendedName>
        <fullName evidence="2">S1 motif domain-containing protein</fullName>
    </recommendedName>
</protein>
<dbReference type="InterPro" id="IPR050437">
    <property type="entry name" value="Ribos_protein_bS1-like"/>
</dbReference>
<accession>A0A239D3H4</accession>
<dbReference type="InterPro" id="IPR032639">
    <property type="entry name" value="Tex_YqgF"/>
</dbReference>
<dbReference type="Pfam" id="PF09371">
    <property type="entry name" value="Tex_N"/>
    <property type="match status" value="1"/>
</dbReference>
<dbReference type="GO" id="GO:0003729">
    <property type="term" value="F:mRNA binding"/>
    <property type="evidence" value="ECO:0007669"/>
    <property type="project" value="UniProtKB-ARBA"/>
</dbReference>
<dbReference type="EMBL" id="FZOF01000004">
    <property type="protein sequence ID" value="SNS26692.1"/>
    <property type="molecule type" value="Genomic_DNA"/>
</dbReference>
<evidence type="ECO:0000256" key="1">
    <source>
        <dbReference type="SAM" id="MobiDB-lite"/>
    </source>
</evidence>
<dbReference type="InterPro" id="IPR012337">
    <property type="entry name" value="RNaseH-like_sf"/>
</dbReference>
<feature type="compositionally biased region" description="Gly residues" evidence="1">
    <location>
        <begin position="789"/>
        <end position="799"/>
    </location>
</feature>
<dbReference type="Pfam" id="PF16921">
    <property type="entry name" value="Tex_YqgF"/>
    <property type="match status" value="1"/>
</dbReference>
<organism evidence="3 4">
    <name type="scientific">Actinacidiphila glaucinigra</name>
    <dbReference type="NCBI Taxonomy" id="235986"/>
    <lineage>
        <taxon>Bacteria</taxon>
        <taxon>Bacillati</taxon>
        <taxon>Actinomycetota</taxon>
        <taxon>Actinomycetes</taxon>
        <taxon>Kitasatosporales</taxon>
        <taxon>Streptomycetaceae</taxon>
        <taxon>Actinacidiphila</taxon>
    </lineage>
</organism>
<dbReference type="FunFam" id="1.10.150.310:FF:000001">
    <property type="entry name" value="RNA-binding transcriptional accessory protein"/>
    <property type="match status" value="1"/>
</dbReference>
<dbReference type="Gene3D" id="2.40.50.140">
    <property type="entry name" value="Nucleic acid-binding proteins"/>
    <property type="match status" value="1"/>
</dbReference>
<gene>
    <name evidence="3" type="ORF">SAMN05216252_104359</name>
</gene>
<dbReference type="Pfam" id="PF00575">
    <property type="entry name" value="S1"/>
    <property type="match status" value="1"/>
</dbReference>
<dbReference type="SMART" id="SM00316">
    <property type="entry name" value="S1"/>
    <property type="match status" value="1"/>
</dbReference>
<evidence type="ECO:0000259" key="2">
    <source>
        <dbReference type="PROSITE" id="PS50126"/>
    </source>
</evidence>
<reference evidence="3 4" key="1">
    <citation type="submission" date="2017-06" db="EMBL/GenBank/DDBJ databases">
        <authorList>
            <person name="Kim H.J."/>
            <person name="Triplett B.A."/>
        </authorList>
    </citation>
    <scope>NUCLEOTIDE SEQUENCE [LARGE SCALE GENOMIC DNA]</scope>
    <source>
        <strain evidence="3 4">CGMCC 4.1858</strain>
    </source>
</reference>
<dbReference type="Gene3D" id="3.30.420.140">
    <property type="entry name" value="YqgF/RNase H-like domain"/>
    <property type="match status" value="1"/>
</dbReference>
<dbReference type="GO" id="GO:0006139">
    <property type="term" value="P:nucleobase-containing compound metabolic process"/>
    <property type="evidence" value="ECO:0007669"/>
    <property type="project" value="InterPro"/>
</dbReference>
<dbReference type="FunFam" id="1.10.10.650:FF:000001">
    <property type="entry name" value="S1 RNA-binding domain 1"/>
    <property type="match status" value="1"/>
</dbReference>
<dbReference type="SMART" id="SM00732">
    <property type="entry name" value="YqgFc"/>
    <property type="match status" value="1"/>
</dbReference>